<keyword evidence="7" id="KW-1133">Transmembrane helix</keyword>
<keyword evidence="10" id="KW-1185">Reference proteome</keyword>
<dbReference type="PANTHER" id="PTHR13887:SF14">
    <property type="entry name" value="DISULFIDE BOND FORMATION PROTEIN D"/>
    <property type="match status" value="1"/>
</dbReference>
<keyword evidence="7" id="KW-0472">Membrane</keyword>
<dbReference type="Proteomes" id="UP000611640">
    <property type="component" value="Chromosome"/>
</dbReference>
<gene>
    <name evidence="9" type="ORF">Athai_43000</name>
</gene>
<feature type="transmembrane region" description="Helical" evidence="7">
    <location>
        <begin position="50"/>
        <end position="73"/>
    </location>
</feature>
<dbReference type="InterPro" id="IPR012336">
    <property type="entry name" value="Thioredoxin-like_fold"/>
</dbReference>
<evidence type="ECO:0000256" key="7">
    <source>
        <dbReference type="SAM" id="Phobius"/>
    </source>
</evidence>
<dbReference type="SUPFAM" id="SSF52833">
    <property type="entry name" value="Thioredoxin-like"/>
    <property type="match status" value="1"/>
</dbReference>
<protein>
    <submittedName>
        <fullName evidence="9">Membrane protein</fullName>
    </submittedName>
</protein>
<dbReference type="InterPro" id="IPR036249">
    <property type="entry name" value="Thioredoxin-like_sf"/>
</dbReference>
<reference evidence="9 10" key="1">
    <citation type="submission" date="2020-08" db="EMBL/GenBank/DDBJ databases">
        <title>Whole genome shotgun sequence of Actinocatenispora thailandica NBRC 105041.</title>
        <authorList>
            <person name="Komaki H."/>
            <person name="Tamura T."/>
        </authorList>
    </citation>
    <scope>NUCLEOTIDE SEQUENCE [LARGE SCALE GENOMIC DNA]</scope>
    <source>
        <strain evidence="9 10">NBRC 105041</strain>
    </source>
</reference>
<evidence type="ECO:0000259" key="8">
    <source>
        <dbReference type="Pfam" id="PF13462"/>
    </source>
</evidence>
<dbReference type="PANTHER" id="PTHR13887">
    <property type="entry name" value="GLUTATHIONE S-TRANSFERASE KAPPA"/>
    <property type="match status" value="1"/>
</dbReference>
<evidence type="ECO:0000313" key="9">
    <source>
        <dbReference type="EMBL" id="BCJ36797.1"/>
    </source>
</evidence>
<keyword evidence="5" id="KW-0676">Redox-active center</keyword>
<evidence type="ECO:0000256" key="5">
    <source>
        <dbReference type="ARBA" id="ARBA00023284"/>
    </source>
</evidence>
<organism evidence="9 10">
    <name type="scientific">Actinocatenispora thailandica</name>
    <dbReference type="NCBI Taxonomy" id="227318"/>
    <lineage>
        <taxon>Bacteria</taxon>
        <taxon>Bacillati</taxon>
        <taxon>Actinomycetota</taxon>
        <taxon>Actinomycetes</taxon>
        <taxon>Micromonosporales</taxon>
        <taxon>Micromonosporaceae</taxon>
        <taxon>Actinocatenispora</taxon>
    </lineage>
</organism>
<dbReference type="GO" id="GO:0016491">
    <property type="term" value="F:oxidoreductase activity"/>
    <property type="evidence" value="ECO:0007669"/>
    <property type="project" value="UniProtKB-KW"/>
</dbReference>
<name>A0A7R7DSL6_9ACTN</name>
<keyword evidence="4" id="KW-1015">Disulfide bond</keyword>
<evidence type="ECO:0000256" key="1">
    <source>
        <dbReference type="ARBA" id="ARBA00005791"/>
    </source>
</evidence>
<dbReference type="AlphaFoldDB" id="A0A7R7DSL6"/>
<proteinExistence type="inferred from homology"/>
<feature type="region of interest" description="Disordered" evidence="6">
    <location>
        <begin position="1"/>
        <end position="28"/>
    </location>
</feature>
<evidence type="ECO:0000256" key="3">
    <source>
        <dbReference type="ARBA" id="ARBA00023002"/>
    </source>
</evidence>
<dbReference type="EMBL" id="AP023355">
    <property type="protein sequence ID" value="BCJ36797.1"/>
    <property type="molecule type" value="Genomic_DNA"/>
</dbReference>
<evidence type="ECO:0000256" key="2">
    <source>
        <dbReference type="ARBA" id="ARBA00022729"/>
    </source>
</evidence>
<evidence type="ECO:0000256" key="4">
    <source>
        <dbReference type="ARBA" id="ARBA00023157"/>
    </source>
</evidence>
<feature type="domain" description="Thioredoxin-like fold" evidence="8">
    <location>
        <begin position="99"/>
        <end position="254"/>
    </location>
</feature>
<dbReference type="Pfam" id="PF13462">
    <property type="entry name" value="Thioredoxin_4"/>
    <property type="match status" value="1"/>
</dbReference>
<evidence type="ECO:0000256" key="6">
    <source>
        <dbReference type="SAM" id="MobiDB-lite"/>
    </source>
</evidence>
<comment type="similarity">
    <text evidence="1">Belongs to the thioredoxin family. DsbA subfamily.</text>
</comment>
<dbReference type="KEGG" id="atl:Athai_43000"/>
<sequence length="272" mass="28891">MASKNKPNSAGRSPAAGANRGKGAGSAKQRARAAKAVAAARAERQRRNRIIITASVCAVLLIVVVGAVSWVVYESNKPKTIPAASITANYPVKLDNGVVVAGKDSAKVKIDIYEDFMCPYCGELERGSGKQMQTALNDGTLQVKYHIVDLLNGSSTPAGYSDRAANIALGTVAEGKFPQFHWSLYHKQPAEGGPGYSDDQMIDLASRLGADKSKISKIAKDGTYKKYPAQQLKDFQAAGYSGTPTVVNNGKQVQISDLNSADWLTKLLNGTS</sequence>
<dbReference type="Gene3D" id="3.40.30.10">
    <property type="entry name" value="Glutaredoxin"/>
    <property type="match status" value="1"/>
</dbReference>
<keyword evidence="3" id="KW-0560">Oxidoreductase</keyword>
<dbReference type="RefSeq" id="WP_203963114.1">
    <property type="nucleotide sequence ID" value="NZ_AP023355.1"/>
</dbReference>
<keyword evidence="2" id="KW-0732">Signal</keyword>
<feature type="compositionally biased region" description="Polar residues" evidence="6">
    <location>
        <begin position="1"/>
        <end position="11"/>
    </location>
</feature>
<accession>A0A7R7DSL6</accession>
<evidence type="ECO:0000313" key="10">
    <source>
        <dbReference type="Proteomes" id="UP000611640"/>
    </source>
</evidence>
<keyword evidence="7" id="KW-0812">Transmembrane</keyword>